<accession>A0A5C8UUZ3</accession>
<dbReference type="AlphaFoldDB" id="A0A5C8UUZ3"/>
<comment type="caution">
    <text evidence="1">The sequence shown here is derived from an EMBL/GenBank/DDBJ whole genome shotgun (WGS) entry which is preliminary data.</text>
</comment>
<name>A0A5C8UUZ3_9MICO</name>
<proteinExistence type="predicted"/>
<dbReference type="EMBL" id="VRMG01000005">
    <property type="protein sequence ID" value="TXN31436.1"/>
    <property type="molecule type" value="Genomic_DNA"/>
</dbReference>
<gene>
    <name evidence="1" type="ORF">FVP33_07770</name>
</gene>
<sequence>MTDGPLELPSWRRAPDDRARALAVIDSWAGSAALAELVAAFGGSTAALPDDRLLDYLEAFSAEHWDFRAGRERNLAEQVTLTPEQDALIRARASALGLAGRERPSGRRYDTVLMTGGMVRAGIVKPRFVAELLDRGLEVGHVVFLGGFRAFAGDEIELATALGVRGSDEVAAMVGGMELAFGPLGEPEVQERMTDNPHLSWREYSWSTPGARLSVIAAPSADPSRRANSVDTYRFWARERRAASELSVLLVTTPVYVPYQGAAAVEILGVEHGLGVEAVGVSASASDLGEYSQPFLPRHHLQELRAAVWAMRSLRGRLIAERG</sequence>
<protein>
    <submittedName>
        <fullName evidence="1">Uncharacterized protein</fullName>
    </submittedName>
</protein>
<keyword evidence="2" id="KW-1185">Reference proteome</keyword>
<dbReference type="RefSeq" id="WP_147783023.1">
    <property type="nucleotide sequence ID" value="NZ_VRMG01000005.1"/>
</dbReference>
<organism evidence="1 2">
    <name type="scientific">Lacisediminihabitans profunda</name>
    <dbReference type="NCBI Taxonomy" id="2594790"/>
    <lineage>
        <taxon>Bacteria</taxon>
        <taxon>Bacillati</taxon>
        <taxon>Actinomycetota</taxon>
        <taxon>Actinomycetes</taxon>
        <taxon>Micrococcales</taxon>
        <taxon>Microbacteriaceae</taxon>
        <taxon>Lacisediminihabitans</taxon>
    </lineage>
</organism>
<dbReference type="Proteomes" id="UP000321379">
    <property type="component" value="Unassembled WGS sequence"/>
</dbReference>
<reference evidence="1 2" key="1">
    <citation type="submission" date="2019-08" db="EMBL/GenBank/DDBJ databases">
        <title>Bacterial whole genome sequence for Glaciihabitans sp. CHu50b-6-2.</title>
        <authorList>
            <person name="Jin L."/>
        </authorList>
    </citation>
    <scope>NUCLEOTIDE SEQUENCE [LARGE SCALE GENOMIC DNA]</scope>
    <source>
        <strain evidence="1 2">CHu50b-6-2</strain>
    </source>
</reference>
<evidence type="ECO:0000313" key="1">
    <source>
        <dbReference type="EMBL" id="TXN31436.1"/>
    </source>
</evidence>
<evidence type="ECO:0000313" key="2">
    <source>
        <dbReference type="Proteomes" id="UP000321379"/>
    </source>
</evidence>